<dbReference type="AlphaFoldDB" id="A0A1H4IUQ2"/>
<protein>
    <recommendedName>
        <fullName evidence="3">Alkylmercury lyase</fullName>
    </recommendedName>
</protein>
<name>A0A1H4IUQ2_RHOJO</name>
<proteinExistence type="predicted"/>
<accession>A0A1H4IUQ2</accession>
<evidence type="ECO:0000313" key="2">
    <source>
        <dbReference type="Proteomes" id="UP000183407"/>
    </source>
</evidence>
<dbReference type="Proteomes" id="UP000183407">
    <property type="component" value="Unassembled WGS sequence"/>
</dbReference>
<sequence length="96" mass="10271">MRIELRTSPGCPHADSARRLVSACLVDLGIDDVAIIEIVGQYASPTVLVDGLDVMRPEGTHLCDSVCRLDVPTPQRVLAALRASANPRTPRPSPPC</sequence>
<gene>
    <name evidence="1" type="ORF">SAMN04490220_0544</name>
</gene>
<dbReference type="RefSeq" id="WP_073358027.1">
    <property type="nucleotide sequence ID" value="NZ_FNTL01000002.1"/>
</dbReference>
<evidence type="ECO:0000313" key="1">
    <source>
        <dbReference type="EMBL" id="SEB37820.1"/>
    </source>
</evidence>
<organism evidence="1 2">
    <name type="scientific">Rhodococcus jostii</name>
    <dbReference type="NCBI Taxonomy" id="132919"/>
    <lineage>
        <taxon>Bacteria</taxon>
        <taxon>Bacillati</taxon>
        <taxon>Actinomycetota</taxon>
        <taxon>Actinomycetes</taxon>
        <taxon>Mycobacteriales</taxon>
        <taxon>Nocardiaceae</taxon>
        <taxon>Rhodococcus</taxon>
    </lineage>
</organism>
<dbReference type="OrthoDB" id="7185309at2"/>
<evidence type="ECO:0008006" key="3">
    <source>
        <dbReference type="Google" id="ProtNLM"/>
    </source>
</evidence>
<dbReference type="EMBL" id="FNTL01000002">
    <property type="protein sequence ID" value="SEB37820.1"/>
    <property type="molecule type" value="Genomic_DNA"/>
</dbReference>
<reference evidence="2" key="1">
    <citation type="submission" date="2016-10" db="EMBL/GenBank/DDBJ databases">
        <authorList>
            <person name="Varghese N."/>
        </authorList>
    </citation>
    <scope>NUCLEOTIDE SEQUENCE [LARGE SCALE GENOMIC DNA]</scope>
    <source>
        <strain evidence="2">DSM 44719</strain>
    </source>
</reference>